<accession>A0A382KI86</accession>
<feature type="domain" description="Xylose isomerase-like TIM barrel" evidence="1">
    <location>
        <begin position="26"/>
        <end position="206"/>
    </location>
</feature>
<evidence type="ECO:0000313" key="2">
    <source>
        <dbReference type="EMBL" id="SVC24190.1"/>
    </source>
</evidence>
<sequence length="225" mass="25146">MPNYHFKLGMDLQMTGLPLKKALSLAEELGAEYGWFGDLHWAVSEITDATIDGIGELADQHGVKLFLIGAGGAFSKIHLADLELETIADQPVFQQDFNRLIQTMQAANRLGVDSVLVYSFAWPGEYSAGKPTWPMRWLTRGGVIANIDMEKLLKVFSLVIEQAEKYDINIVLGNLPWHYTNTTSHCRQLIEKLGSKRIRIMWHPSDNLTSGEPDSATAGFMNIRP</sequence>
<dbReference type="SUPFAM" id="SSF51658">
    <property type="entry name" value="Xylose isomerase-like"/>
    <property type="match status" value="1"/>
</dbReference>
<dbReference type="Gene3D" id="3.20.20.150">
    <property type="entry name" value="Divalent-metal-dependent TIM barrel enzymes"/>
    <property type="match status" value="1"/>
</dbReference>
<gene>
    <name evidence="2" type="ORF">METZ01_LOCUS277044</name>
</gene>
<evidence type="ECO:0000259" key="1">
    <source>
        <dbReference type="Pfam" id="PF01261"/>
    </source>
</evidence>
<organism evidence="2">
    <name type="scientific">marine metagenome</name>
    <dbReference type="NCBI Taxonomy" id="408172"/>
    <lineage>
        <taxon>unclassified sequences</taxon>
        <taxon>metagenomes</taxon>
        <taxon>ecological metagenomes</taxon>
    </lineage>
</organism>
<reference evidence="2" key="1">
    <citation type="submission" date="2018-05" db="EMBL/GenBank/DDBJ databases">
        <authorList>
            <person name="Lanie J.A."/>
            <person name="Ng W.-L."/>
            <person name="Kazmierczak K.M."/>
            <person name="Andrzejewski T.M."/>
            <person name="Davidsen T.M."/>
            <person name="Wayne K.J."/>
            <person name="Tettelin H."/>
            <person name="Glass J.I."/>
            <person name="Rusch D."/>
            <person name="Podicherti R."/>
            <person name="Tsui H.-C.T."/>
            <person name="Winkler M.E."/>
        </authorList>
    </citation>
    <scope>NUCLEOTIDE SEQUENCE</scope>
</reference>
<proteinExistence type="predicted"/>
<name>A0A382KI86_9ZZZZ</name>
<dbReference type="Pfam" id="PF01261">
    <property type="entry name" value="AP_endonuc_2"/>
    <property type="match status" value="1"/>
</dbReference>
<dbReference type="InterPro" id="IPR036237">
    <property type="entry name" value="Xyl_isomerase-like_sf"/>
</dbReference>
<dbReference type="PANTHER" id="PTHR12110">
    <property type="entry name" value="HYDROXYPYRUVATE ISOMERASE"/>
    <property type="match status" value="1"/>
</dbReference>
<dbReference type="InterPro" id="IPR050312">
    <property type="entry name" value="IolE/XylAMocC-like"/>
</dbReference>
<dbReference type="EMBL" id="UINC01080860">
    <property type="protein sequence ID" value="SVC24190.1"/>
    <property type="molecule type" value="Genomic_DNA"/>
</dbReference>
<feature type="non-terminal residue" evidence="2">
    <location>
        <position position="225"/>
    </location>
</feature>
<dbReference type="InterPro" id="IPR013022">
    <property type="entry name" value="Xyl_isomerase-like_TIM-brl"/>
</dbReference>
<dbReference type="PANTHER" id="PTHR12110:SF41">
    <property type="entry name" value="INOSOSE DEHYDRATASE"/>
    <property type="match status" value="1"/>
</dbReference>
<dbReference type="AlphaFoldDB" id="A0A382KI86"/>
<protein>
    <recommendedName>
        <fullName evidence="1">Xylose isomerase-like TIM barrel domain-containing protein</fullName>
    </recommendedName>
</protein>